<dbReference type="EMBL" id="BGPR01000675">
    <property type="protein sequence ID" value="GBM31086.1"/>
    <property type="molecule type" value="Genomic_DNA"/>
</dbReference>
<protein>
    <submittedName>
        <fullName evidence="2">Uncharacterized protein</fullName>
    </submittedName>
</protein>
<evidence type="ECO:0000256" key="1">
    <source>
        <dbReference type="SAM" id="MobiDB-lite"/>
    </source>
</evidence>
<organism evidence="2 3">
    <name type="scientific">Araneus ventricosus</name>
    <name type="common">Orbweaver spider</name>
    <name type="synonym">Epeira ventricosa</name>
    <dbReference type="NCBI Taxonomy" id="182803"/>
    <lineage>
        <taxon>Eukaryota</taxon>
        <taxon>Metazoa</taxon>
        <taxon>Ecdysozoa</taxon>
        <taxon>Arthropoda</taxon>
        <taxon>Chelicerata</taxon>
        <taxon>Arachnida</taxon>
        <taxon>Araneae</taxon>
        <taxon>Araneomorphae</taxon>
        <taxon>Entelegynae</taxon>
        <taxon>Araneoidea</taxon>
        <taxon>Araneidae</taxon>
        <taxon>Araneus</taxon>
    </lineage>
</organism>
<name>A0A4Y2ESS5_ARAVE</name>
<dbReference type="AlphaFoldDB" id="A0A4Y2ESS5"/>
<dbReference type="Proteomes" id="UP000499080">
    <property type="component" value="Unassembled WGS sequence"/>
</dbReference>
<comment type="caution">
    <text evidence="2">The sequence shown here is derived from an EMBL/GenBank/DDBJ whole genome shotgun (WGS) entry which is preliminary data.</text>
</comment>
<evidence type="ECO:0000313" key="3">
    <source>
        <dbReference type="Proteomes" id="UP000499080"/>
    </source>
</evidence>
<sequence>MSEVQQNCGVCSGEVSGLNYNGVCPEIRTLKTLNVRNKALNEKLVLWVSIEHESACLKNVIKVIIHRLSGDRIKPSSRYHRPETPKLNNSLPVSER</sequence>
<feature type="compositionally biased region" description="Polar residues" evidence="1">
    <location>
        <begin position="86"/>
        <end position="96"/>
    </location>
</feature>
<evidence type="ECO:0000313" key="2">
    <source>
        <dbReference type="EMBL" id="GBM31086.1"/>
    </source>
</evidence>
<keyword evidence="3" id="KW-1185">Reference proteome</keyword>
<proteinExistence type="predicted"/>
<reference evidence="2 3" key="1">
    <citation type="journal article" date="2019" name="Sci. Rep.">
        <title>Orb-weaving spider Araneus ventricosus genome elucidates the spidroin gene catalogue.</title>
        <authorList>
            <person name="Kono N."/>
            <person name="Nakamura H."/>
            <person name="Ohtoshi R."/>
            <person name="Moran D.A.P."/>
            <person name="Shinohara A."/>
            <person name="Yoshida Y."/>
            <person name="Fujiwara M."/>
            <person name="Mori M."/>
            <person name="Tomita M."/>
            <person name="Arakawa K."/>
        </authorList>
    </citation>
    <scope>NUCLEOTIDE SEQUENCE [LARGE SCALE GENOMIC DNA]</scope>
</reference>
<feature type="region of interest" description="Disordered" evidence="1">
    <location>
        <begin position="73"/>
        <end position="96"/>
    </location>
</feature>
<gene>
    <name evidence="2" type="ORF">AVEN_32469_1</name>
</gene>
<feature type="compositionally biased region" description="Basic and acidic residues" evidence="1">
    <location>
        <begin position="73"/>
        <end position="84"/>
    </location>
</feature>
<accession>A0A4Y2ESS5</accession>